<proteinExistence type="predicted"/>
<gene>
    <name evidence="2" type="ORF">HINF_LOCUS49632</name>
    <name evidence="1" type="ORF">HINF_LOCUS8104</name>
</gene>
<name>A0AA86NJV4_9EUKA</name>
<dbReference type="AlphaFoldDB" id="A0AA86NJV4"/>
<reference evidence="1" key="1">
    <citation type="submission" date="2023-06" db="EMBL/GenBank/DDBJ databases">
        <authorList>
            <person name="Kurt Z."/>
        </authorList>
    </citation>
    <scope>NUCLEOTIDE SEQUENCE</scope>
</reference>
<accession>A0AA86NJV4</accession>
<sequence>MISHDFGEIIDTHSIKNQLYLIVKQDVNIQLYCIDVLQLQKTSTIVSKQNINTRLIQDGLNIQTLQLQFQLNDSQKIKQLVPAGQVFWTETQLLFCDSQSLQVIDLETRQMKTFPFMEQSQSVNLLMFIINQHTIGMLQVNPKNQNIVSIYKVNMYGKQLVGRESSSLSLNKQFLPSKQLFVKLQEITLQQGLINFQPISCNYCFVNYEYIYELVENVNLNEDLKEKVSQALLDDQDFEQFIDIFEIITKSRVNRDQFILELIQSIQNNISTQKLISCLQQIISNPNFSKQQESIFINILQNIQLLDQQIDFMQIYNFSQQLIQSPNYHIISNVYKVLVMIQIQLYSTFDYMSSNAQCMINQLLFTAGKLQQQIEEQCSEIQDILQFQLQTSNLLSVNNCVQWWALEMLF</sequence>
<organism evidence="1">
    <name type="scientific">Hexamita inflata</name>
    <dbReference type="NCBI Taxonomy" id="28002"/>
    <lineage>
        <taxon>Eukaryota</taxon>
        <taxon>Metamonada</taxon>
        <taxon>Diplomonadida</taxon>
        <taxon>Hexamitidae</taxon>
        <taxon>Hexamitinae</taxon>
        <taxon>Hexamita</taxon>
    </lineage>
</organism>
<dbReference type="EMBL" id="CAXDID020000234">
    <property type="protein sequence ID" value="CAL6061283.1"/>
    <property type="molecule type" value="Genomic_DNA"/>
</dbReference>
<evidence type="ECO:0000313" key="3">
    <source>
        <dbReference type="Proteomes" id="UP001642409"/>
    </source>
</evidence>
<evidence type="ECO:0000313" key="2">
    <source>
        <dbReference type="EMBL" id="CAL6061283.1"/>
    </source>
</evidence>
<protein>
    <submittedName>
        <fullName evidence="2">Hypothetical_protein</fullName>
    </submittedName>
</protein>
<keyword evidence="3" id="KW-1185">Reference proteome</keyword>
<dbReference type="EMBL" id="CATOUU010000200">
    <property type="protein sequence ID" value="CAI9920459.1"/>
    <property type="molecule type" value="Genomic_DNA"/>
</dbReference>
<comment type="caution">
    <text evidence="1">The sequence shown here is derived from an EMBL/GenBank/DDBJ whole genome shotgun (WGS) entry which is preliminary data.</text>
</comment>
<dbReference type="Proteomes" id="UP001642409">
    <property type="component" value="Unassembled WGS sequence"/>
</dbReference>
<reference evidence="2 3" key="2">
    <citation type="submission" date="2024-07" db="EMBL/GenBank/DDBJ databases">
        <authorList>
            <person name="Akdeniz Z."/>
        </authorList>
    </citation>
    <scope>NUCLEOTIDE SEQUENCE [LARGE SCALE GENOMIC DNA]</scope>
</reference>
<evidence type="ECO:0000313" key="1">
    <source>
        <dbReference type="EMBL" id="CAI9920459.1"/>
    </source>
</evidence>